<evidence type="ECO:0000313" key="1">
    <source>
        <dbReference type="EMBL" id="SPZ03429.1"/>
    </source>
</evidence>
<proteinExistence type="predicted"/>
<dbReference type="AlphaFoldDB" id="A0A2X2E5Q9"/>
<dbReference type="GeneID" id="6802464"/>
<reference evidence="1 2" key="1">
    <citation type="submission" date="2018-06" db="EMBL/GenBank/DDBJ databases">
        <authorList>
            <consortium name="Pathogen Informatics"/>
            <person name="Doyle S."/>
        </authorList>
    </citation>
    <scope>NUCLEOTIDE SEQUENCE [LARGE SCALE GENOMIC DNA]</scope>
    <source>
        <strain evidence="1 2">NCTC10975</strain>
    </source>
</reference>
<dbReference type="Proteomes" id="UP000251485">
    <property type="component" value="Unassembled WGS sequence"/>
</dbReference>
<gene>
    <name evidence="1" type="ORF">NCTC10975_05029</name>
</gene>
<name>A0A2X2E5Q9_PROMI</name>
<dbReference type="EMBL" id="UAUE01000036">
    <property type="protein sequence ID" value="SPZ03429.1"/>
    <property type="molecule type" value="Genomic_DNA"/>
</dbReference>
<dbReference type="InterPro" id="IPR035232">
    <property type="entry name" value="DUF5347"/>
</dbReference>
<dbReference type="Pfam" id="PF17282">
    <property type="entry name" value="DUF5347"/>
    <property type="match status" value="1"/>
</dbReference>
<evidence type="ECO:0000313" key="2">
    <source>
        <dbReference type="Proteomes" id="UP000251485"/>
    </source>
</evidence>
<dbReference type="RefSeq" id="WP_012368210.1">
    <property type="nucleotide sequence ID" value="NZ_BGKT01000025.1"/>
</dbReference>
<accession>A0A2X2E5Q9</accession>
<dbReference type="OMA" id="LNHIAML"/>
<sequence length="131" mass="15275">MNTAELIQAREQLQGNDDFYQSKVVKHYRNDGLSFDERVSGMNKTAEVRADLLSKLNKNSDDILIGEFLDYLRNENNRIYQMIYYLAEIEKEKNGIDYLLLKRKDKIKIINALHQIKVLSALIPNKLAMPI</sequence>
<protein>
    <recommendedName>
        <fullName evidence="3">DUF5347 domain-containing protein</fullName>
    </recommendedName>
</protein>
<organism evidence="1 2">
    <name type="scientific">Proteus mirabilis</name>
    <dbReference type="NCBI Taxonomy" id="584"/>
    <lineage>
        <taxon>Bacteria</taxon>
        <taxon>Pseudomonadati</taxon>
        <taxon>Pseudomonadota</taxon>
        <taxon>Gammaproteobacteria</taxon>
        <taxon>Enterobacterales</taxon>
        <taxon>Morganellaceae</taxon>
        <taxon>Proteus</taxon>
    </lineage>
</organism>
<evidence type="ECO:0008006" key="3">
    <source>
        <dbReference type="Google" id="ProtNLM"/>
    </source>
</evidence>